<feature type="transmembrane region" description="Helical" evidence="8">
    <location>
        <begin position="642"/>
        <end position="668"/>
    </location>
</feature>
<feature type="transmembrane region" description="Helical" evidence="8">
    <location>
        <begin position="300"/>
        <end position="324"/>
    </location>
</feature>
<dbReference type="InterPro" id="IPR003663">
    <property type="entry name" value="Sugar/inositol_transpt"/>
</dbReference>
<feature type="transmembrane region" description="Helical" evidence="8">
    <location>
        <begin position="1002"/>
        <end position="1030"/>
    </location>
</feature>
<dbReference type="Pfam" id="PF00083">
    <property type="entry name" value="Sugar_tr"/>
    <property type="match status" value="1"/>
</dbReference>
<evidence type="ECO:0000256" key="2">
    <source>
        <dbReference type="ARBA" id="ARBA00010992"/>
    </source>
</evidence>
<protein>
    <recommendedName>
        <fullName evidence="9">Major facilitator superfamily (MFS) profile domain-containing protein</fullName>
    </recommendedName>
</protein>
<feature type="transmembrane region" description="Helical" evidence="8">
    <location>
        <begin position="198"/>
        <end position="220"/>
    </location>
</feature>
<evidence type="ECO:0000256" key="8">
    <source>
        <dbReference type="SAM" id="Phobius"/>
    </source>
</evidence>
<feature type="region of interest" description="Disordered" evidence="7">
    <location>
        <begin position="247"/>
        <end position="273"/>
    </location>
</feature>
<dbReference type="InterPro" id="IPR036259">
    <property type="entry name" value="MFS_trans_sf"/>
</dbReference>
<dbReference type="PROSITE" id="PS00217">
    <property type="entry name" value="SUGAR_TRANSPORT_2"/>
    <property type="match status" value="1"/>
</dbReference>
<feature type="transmembrane region" description="Helical" evidence="8">
    <location>
        <begin position="803"/>
        <end position="826"/>
    </location>
</feature>
<evidence type="ECO:0000256" key="7">
    <source>
        <dbReference type="SAM" id="MobiDB-lite"/>
    </source>
</evidence>
<keyword evidence="3" id="KW-0813">Transport</keyword>
<dbReference type="NCBIfam" id="TIGR00879">
    <property type="entry name" value="SP"/>
    <property type="match status" value="1"/>
</dbReference>
<keyword evidence="4 8" id="KW-0812">Transmembrane</keyword>
<feature type="transmembrane region" description="Helical" evidence="8">
    <location>
        <begin position="475"/>
        <end position="500"/>
    </location>
</feature>
<accession>A0ABR0CCZ5</accession>
<dbReference type="InterPro" id="IPR050360">
    <property type="entry name" value="MFS_Sugar_Transporters"/>
</dbReference>
<feature type="transmembrane region" description="Helical" evidence="8">
    <location>
        <begin position="1042"/>
        <end position="1061"/>
    </location>
</feature>
<feature type="domain" description="Major facilitator superfamily (MFS) profile" evidence="9">
    <location>
        <begin position="646"/>
        <end position="1095"/>
    </location>
</feature>
<feature type="compositionally biased region" description="Low complexity" evidence="7">
    <location>
        <begin position="264"/>
        <end position="273"/>
    </location>
</feature>
<organism evidence="10 11">
    <name type="scientific">Purpureocillium lilacinum</name>
    <name type="common">Paecilomyces lilacinus</name>
    <dbReference type="NCBI Taxonomy" id="33203"/>
    <lineage>
        <taxon>Eukaryota</taxon>
        <taxon>Fungi</taxon>
        <taxon>Dikarya</taxon>
        <taxon>Ascomycota</taxon>
        <taxon>Pezizomycotina</taxon>
        <taxon>Sordariomycetes</taxon>
        <taxon>Hypocreomycetidae</taxon>
        <taxon>Hypocreales</taxon>
        <taxon>Ophiocordycipitaceae</taxon>
        <taxon>Purpureocillium</taxon>
    </lineage>
</organism>
<dbReference type="InterPro" id="IPR005828">
    <property type="entry name" value="MFS_sugar_transport-like"/>
</dbReference>
<dbReference type="PROSITE" id="PS50850">
    <property type="entry name" value="MFS"/>
    <property type="match status" value="1"/>
</dbReference>
<evidence type="ECO:0000313" key="11">
    <source>
        <dbReference type="Proteomes" id="UP001287286"/>
    </source>
</evidence>
<comment type="similarity">
    <text evidence="2">Belongs to the major facilitator superfamily. Sugar transporter (TC 2.A.1.1) family.</text>
</comment>
<dbReference type="PROSITE" id="PS00216">
    <property type="entry name" value="SUGAR_TRANSPORT_1"/>
    <property type="match status" value="2"/>
</dbReference>
<dbReference type="InterPro" id="IPR005829">
    <property type="entry name" value="Sugar_transporter_CS"/>
</dbReference>
<feature type="transmembrane region" description="Helical" evidence="8">
    <location>
        <begin position="935"/>
        <end position="952"/>
    </location>
</feature>
<dbReference type="PANTHER" id="PTHR48022:SF54">
    <property type="entry name" value="GLUCOSE TRANSPORTER, PUTATIVE (AFU_ORTHOLOGUE AFUA_8G00890)-RELATED"/>
    <property type="match status" value="1"/>
</dbReference>
<feature type="transmembrane region" description="Helical" evidence="8">
    <location>
        <begin position="911"/>
        <end position="929"/>
    </location>
</feature>
<dbReference type="CDD" id="cd17356">
    <property type="entry name" value="MFS_HXT"/>
    <property type="match status" value="1"/>
</dbReference>
<evidence type="ECO:0000256" key="3">
    <source>
        <dbReference type="ARBA" id="ARBA00022448"/>
    </source>
</evidence>
<feature type="transmembrane region" description="Helical" evidence="8">
    <location>
        <begin position="959"/>
        <end position="982"/>
    </location>
</feature>
<evidence type="ECO:0000256" key="6">
    <source>
        <dbReference type="ARBA" id="ARBA00023136"/>
    </source>
</evidence>
<feature type="transmembrane region" description="Helical" evidence="8">
    <location>
        <begin position="103"/>
        <end position="125"/>
    </location>
</feature>
<evidence type="ECO:0000256" key="4">
    <source>
        <dbReference type="ARBA" id="ARBA00022692"/>
    </source>
</evidence>
<feature type="transmembrane region" description="Helical" evidence="8">
    <location>
        <begin position="773"/>
        <end position="791"/>
    </location>
</feature>
<keyword evidence="5 8" id="KW-1133">Transmembrane helix</keyword>
<feature type="transmembrane region" description="Helical" evidence="8">
    <location>
        <begin position="431"/>
        <end position="455"/>
    </location>
</feature>
<feature type="transmembrane region" description="Helical" evidence="8">
    <location>
        <begin position="344"/>
        <end position="365"/>
    </location>
</feature>
<dbReference type="PRINTS" id="PR00171">
    <property type="entry name" value="SUGRTRNSPORT"/>
</dbReference>
<evidence type="ECO:0000259" key="9">
    <source>
        <dbReference type="PROSITE" id="PS50850"/>
    </source>
</evidence>
<dbReference type="SUPFAM" id="SSF103473">
    <property type="entry name" value="MFS general substrate transporter"/>
    <property type="match status" value="1"/>
</dbReference>
<gene>
    <name evidence="10" type="ORF">Purlil1_1550</name>
</gene>
<reference evidence="10 11" key="1">
    <citation type="journal article" date="2024" name="Microbiol. Resour. Announc.">
        <title>Genome annotations for the ascomycete fungi Trichoderma harzianum, Trichoderma aggressivum, and Purpureocillium lilacinum.</title>
        <authorList>
            <person name="Beijen E.P.W."/>
            <person name="Ohm R.A."/>
        </authorList>
    </citation>
    <scope>NUCLEOTIDE SEQUENCE [LARGE SCALE GENOMIC DNA]</scope>
    <source>
        <strain evidence="10 11">CBS 150709</strain>
    </source>
</reference>
<dbReference type="Gene3D" id="1.20.1250.20">
    <property type="entry name" value="MFS general substrate transporter like domains"/>
    <property type="match status" value="1"/>
</dbReference>
<comment type="caution">
    <text evidence="10">The sequence shown here is derived from an EMBL/GenBank/DDBJ whole genome shotgun (WGS) entry which is preliminary data.</text>
</comment>
<feature type="compositionally biased region" description="Basic and acidic residues" evidence="7">
    <location>
        <begin position="247"/>
        <end position="260"/>
    </location>
</feature>
<dbReference type="InterPro" id="IPR020846">
    <property type="entry name" value="MFS_dom"/>
</dbReference>
<feature type="transmembrane region" description="Helical" evidence="8">
    <location>
        <begin position="688"/>
        <end position="706"/>
    </location>
</feature>
<comment type="subcellular location">
    <subcellularLocation>
        <location evidence="1">Membrane</location>
        <topology evidence="1">Multi-pass membrane protein</topology>
    </subcellularLocation>
</comment>
<proteinExistence type="inferred from homology"/>
<sequence>MHANFLRTDGSSVVELCIPVGEDGPESQAWGRIGEPDVAGLWVLIATGIYVLLNFGTTLCAFLTWSIQDGRVNTFENVARFRPNQRLDVTKLRCRCQQLSCEAILEVLIPSHFCSFLAQLVWVFFAGTTPTSSPNMAHPSAAVAAVGLAMNEYLFSQLASSFDHIVLYMRIYWIAPCLEKKTSLPVDGDEPLAWARHWASAAVITYAVGTCLHAVLNLLLPNGWGPKAPVSCDAPCARRDCNEGLIAPRHEERSRSETPHETGTTASSPSSSTLPLSVARYAFVVGAVVEEACSSFFARLMVLLFSVLLWSCQLALHPFVLAMNPLHPGMPEWAVSAAPISTEITLGQVSAMVLLLDSLVGILNYSIERRKQKVQQDDALAALDNWHGGHRRPRDVRCTCLRADYTFSDTDPDGESAYQVCLRDYFKTTLFLSWTAIILSLAVTVGTPVLLAAFLSGDVRLGQHQVHQLLRSEQWQPVMLAYFVVSLEVHGPAHIALAAWSARECNGTRDVDTKKGRVGFEGAEWPETHRTVNPMSPIRALVVVHADGQDAPKPSTCSDSVSKVLFCQGHVSGRGDQVPIEGDFTLRTGPRAHVPSELNWVTQSAFNVRGKLDRWPTRSWHHAPRVCSLRPRTLVHVALADLVLVLASFGTIGGMLFGFDISSMSAWIGSDQYLEYFGHPGSTEQGGITASMSAGSFVGALAAGFLADHLGRRGALKAASIVWIIGAVLQCSAQNVAHLVVGRIVSGLSIGVTSSQVLVYLAELAPSRIRGRVVGIQQWAIEWGILIMYLISYGCSVTIDTPAAFRIAWGVQGVPGFVLFAALFFFPESPRWLASKDRWEEAHEVLANLHAKGDLGDPVVVAELEEVREAVRLAAESQDIGYLGLFAPGVWKRTVVGVSVQVWQQLLGGNVMLYYLVYIFNMAGLSGNVALTSSIIQYAIFLVTTGAILPIIDRLGRRWLLIIGAIVCGVLHFATGAIMAVYGHHVDSVDGNDILKWSISGAPAKAVIALAYIFVGVYGLTWAPVAWIYCSEVFPLKYRAKGVGLAAAGNWIFNLALAFFVPPAFTNIQWKAYMIFGTFCFAMTAHAFLTYPETAKRSLEEIDQLFEQNLTAWRTGRTGATFEDKVEEIRRTGGIRERKQEVEDLHAEHA</sequence>
<dbReference type="EMBL" id="JAWRVI010000004">
    <property type="protein sequence ID" value="KAK4094059.1"/>
    <property type="molecule type" value="Genomic_DNA"/>
</dbReference>
<keyword evidence="6 8" id="KW-0472">Membrane</keyword>
<evidence type="ECO:0000256" key="1">
    <source>
        <dbReference type="ARBA" id="ARBA00004141"/>
    </source>
</evidence>
<evidence type="ECO:0000256" key="5">
    <source>
        <dbReference type="ARBA" id="ARBA00022989"/>
    </source>
</evidence>
<feature type="transmembrane region" description="Helical" evidence="8">
    <location>
        <begin position="1073"/>
        <end position="1091"/>
    </location>
</feature>
<feature type="transmembrane region" description="Helical" evidence="8">
    <location>
        <begin position="39"/>
        <end position="65"/>
    </location>
</feature>
<dbReference type="PANTHER" id="PTHR48022">
    <property type="entry name" value="PLASTIDIC GLUCOSE TRANSPORTER 4"/>
    <property type="match status" value="1"/>
</dbReference>
<name>A0ABR0CCZ5_PURLI</name>
<evidence type="ECO:0000313" key="10">
    <source>
        <dbReference type="EMBL" id="KAK4094059.1"/>
    </source>
</evidence>
<dbReference type="Proteomes" id="UP001287286">
    <property type="component" value="Unassembled WGS sequence"/>
</dbReference>
<keyword evidence="11" id="KW-1185">Reference proteome</keyword>